<feature type="transmembrane region" description="Helical" evidence="5">
    <location>
        <begin position="274"/>
        <end position="294"/>
    </location>
</feature>
<feature type="transmembrane region" description="Helical" evidence="5">
    <location>
        <begin position="35"/>
        <end position="55"/>
    </location>
</feature>
<evidence type="ECO:0000256" key="2">
    <source>
        <dbReference type="ARBA" id="ARBA00022692"/>
    </source>
</evidence>
<feature type="transmembrane region" description="Helical" evidence="5">
    <location>
        <begin position="329"/>
        <end position="352"/>
    </location>
</feature>
<keyword evidence="7" id="KW-1185">Reference proteome</keyword>
<organism evidence="6 7">
    <name type="scientific">Prosthecobacter debontii</name>
    <dbReference type="NCBI Taxonomy" id="48467"/>
    <lineage>
        <taxon>Bacteria</taxon>
        <taxon>Pseudomonadati</taxon>
        <taxon>Verrucomicrobiota</taxon>
        <taxon>Verrucomicrobiia</taxon>
        <taxon>Verrucomicrobiales</taxon>
        <taxon>Verrucomicrobiaceae</taxon>
        <taxon>Prosthecobacter</taxon>
    </lineage>
</organism>
<gene>
    <name evidence="6" type="ORF">SAMN02745166_03684</name>
</gene>
<dbReference type="AlphaFoldDB" id="A0A1T4YLV7"/>
<dbReference type="STRING" id="48467.SAMN02745166_03684"/>
<dbReference type="RefSeq" id="WP_078814856.1">
    <property type="nucleotide sequence ID" value="NZ_FUYE01000014.1"/>
</dbReference>
<feature type="transmembrane region" description="Helical" evidence="5">
    <location>
        <begin position="7"/>
        <end position="29"/>
    </location>
</feature>
<feature type="transmembrane region" description="Helical" evidence="5">
    <location>
        <begin position="240"/>
        <end position="259"/>
    </location>
</feature>
<evidence type="ECO:0000256" key="4">
    <source>
        <dbReference type="ARBA" id="ARBA00023136"/>
    </source>
</evidence>
<dbReference type="PANTHER" id="PTHR23530:SF1">
    <property type="entry name" value="PERMEASE, MAJOR FACILITATOR SUPERFAMILY-RELATED"/>
    <property type="match status" value="1"/>
</dbReference>
<dbReference type="PROSITE" id="PS00216">
    <property type="entry name" value="SUGAR_TRANSPORT_1"/>
    <property type="match status" value="1"/>
</dbReference>
<dbReference type="InterPro" id="IPR005829">
    <property type="entry name" value="Sugar_transporter_CS"/>
</dbReference>
<feature type="transmembrane region" description="Helical" evidence="5">
    <location>
        <begin position="373"/>
        <end position="390"/>
    </location>
</feature>
<keyword evidence="2 5" id="KW-0812">Transmembrane</keyword>
<dbReference type="InterPro" id="IPR036259">
    <property type="entry name" value="MFS_trans_sf"/>
</dbReference>
<evidence type="ECO:0000313" key="7">
    <source>
        <dbReference type="Proteomes" id="UP000190774"/>
    </source>
</evidence>
<keyword evidence="3 5" id="KW-1133">Transmembrane helix</keyword>
<feature type="transmembrane region" description="Helical" evidence="5">
    <location>
        <begin position="179"/>
        <end position="201"/>
    </location>
</feature>
<dbReference type="GO" id="GO:0022857">
    <property type="term" value="F:transmembrane transporter activity"/>
    <property type="evidence" value="ECO:0007669"/>
    <property type="project" value="InterPro"/>
</dbReference>
<dbReference type="InterPro" id="IPR053160">
    <property type="entry name" value="MFS_DHA3_Transporter"/>
</dbReference>
<comment type="subcellular location">
    <subcellularLocation>
        <location evidence="1">Membrane</location>
        <topology evidence="1">Multi-pass membrane protein</topology>
    </subcellularLocation>
</comment>
<evidence type="ECO:0000256" key="3">
    <source>
        <dbReference type="ARBA" id="ARBA00022989"/>
    </source>
</evidence>
<evidence type="ECO:0000313" key="6">
    <source>
        <dbReference type="EMBL" id="SKB02779.1"/>
    </source>
</evidence>
<dbReference type="GO" id="GO:0016020">
    <property type="term" value="C:membrane"/>
    <property type="evidence" value="ECO:0007669"/>
    <property type="project" value="UniProtKB-SubCell"/>
</dbReference>
<keyword evidence="4 5" id="KW-0472">Membrane</keyword>
<dbReference type="Proteomes" id="UP000190774">
    <property type="component" value="Unassembled WGS sequence"/>
</dbReference>
<proteinExistence type="predicted"/>
<protein>
    <submittedName>
        <fullName evidence="6">Major Facilitator Superfamily protein</fullName>
    </submittedName>
</protein>
<dbReference type="Gene3D" id="1.20.1250.20">
    <property type="entry name" value="MFS general substrate transporter like domains"/>
    <property type="match status" value="1"/>
</dbReference>
<feature type="transmembrane region" description="Helical" evidence="5">
    <location>
        <begin position="67"/>
        <end position="88"/>
    </location>
</feature>
<feature type="transmembrane region" description="Helical" evidence="5">
    <location>
        <begin position="410"/>
        <end position="428"/>
    </location>
</feature>
<dbReference type="Pfam" id="PF07690">
    <property type="entry name" value="MFS_1"/>
    <property type="match status" value="1"/>
</dbReference>
<sequence length="434" mass="48341">MPLNARLFIWFRLLFNCRFYYPIFTVLFLDLGLSIGEFAALNVVWALTIVLLEVPSGALADQIGRRALVVASGWLMVAEMAVLCLMPVGNHDVVLWLFVVNRVLSGAAEAAASGADEALTYDSLPPDERPTLWPRIMAKLSRASAIGFIITSISGGLLYDHGKVSAALTWLGFAAPDRAWTMKIPLVLNFIAGVVCLLVTLRMTEPPSETPAPRQGWWPEAKQAFLRIWETGGWIWKSQAAFTLILLGVVFDSIIRLFLTVTSNFYRLVGVTEAWYGVIGTVSSLLALASSGLMERMTTQGSLRGNFIWLTLATFAGLCFAAYPQPGFVGVALVVPLMLSMRFLQFFLSFYLNEIVDSTRRATALSFRGLTINLAYGLMTLLFGWHTQWYQHRLDLPAEDIRAFAASLTWWPWWFLGTLAAALLWIRLRRKAAV</sequence>
<dbReference type="InterPro" id="IPR011701">
    <property type="entry name" value="MFS"/>
</dbReference>
<reference evidence="7" key="1">
    <citation type="submission" date="2017-02" db="EMBL/GenBank/DDBJ databases">
        <authorList>
            <person name="Varghese N."/>
            <person name="Submissions S."/>
        </authorList>
    </citation>
    <scope>NUCLEOTIDE SEQUENCE [LARGE SCALE GENOMIC DNA]</scope>
    <source>
        <strain evidence="7">ATCC 700200</strain>
    </source>
</reference>
<evidence type="ECO:0000256" key="5">
    <source>
        <dbReference type="SAM" id="Phobius"/>
    </source>
</evidence>
<dbReference type="EMBL" id="FUYE01000014">
    <property type="protein sequence ID" value="SKB02779.1"/>
    <property type="molecule type" value="Genomic_DNA"/>
</dbReference>
<name>A0A1T4YLV7_9BACT</name>
<accession>A0A1T4YLV7</accession>
<feature type="transmembrane region" description="Helical" evidence="5">
    <location>
        <begin position="306"/>
        <end position="323"/>
    </location>
</feature>
<dbReference type="SUPFAM" id="SSF103473">
    <property type="entry name" value="MFS general substrate transporter"/>
    <property type="match status" value="1"/>
</dbReference>
<dbReference type="PANTHER" id="PTHR23530">
    <property type="entry name" value="TRANSPORT PROTEIN-RELATED"/>
    <property type="match status" value="1"/>
</dbReference>
<evidence type="ECO:0000256" key="1">
    <source>
        <dbReference type="ARBA" id="ARBA00004141"/>
    </source>
</evidence>
<dbReference type="OrthoDB" id="9816124at2"/>